<dbReference type="InterPro" id="IPR051611">
    <property type="entry name" value="ECF_transporter_component"/>
</dbReference>
<feature type="transmembrane region" description="Helical" evidence="6">
    <location>
        <begin position="21"/>
        <end position="39"/>
    </location>
</feature>
<evidence type="ECO:0000313" key="7">
    <source>
        <dbReference type="EMBL" id="MBZ0155618.1"/>
    </source>
</evidence>
<protein>
    <submittedName>
        <fullName evidence="7">Cobalt ECF transporter T component CbiQ</fullName>
    </submittedName>
</protein>
<reference evidence="7" key="1">
    <citation type="journal article" date="2021" name="bioRxiv">
        <title>Unraveling nitrogen, sulfur and carbon metabolic pathways and microbial community transcriptional responses to substrate deprivation and toxicity stresses in a bioreactor mimicking anoxic brackish coastal sediment conditions.</title>
        <authorList>
            <person name="Martins P.D."/>
            <person name="Echeveste M.J."/>
            <person name="Arshad A."/>
            <person name="Kurth J."/>
            <person name="Ouboter H."/>
            <person name="Jetten M.S.M."/>
            <person name="Welte C.U."/>
        </authorList>
    </citation>
    <scope>NUCLEOTIDE SEQUENCE</scope>
    <source>
        <strain evidence="7">MAG_39</strain>
    </source>
</reference>
<proteinExistence type="predicted"/>
<keyword evidence="3 6" id="KW-0812">Transmembrane</keyword>
<evidence type="ECO:0000256" key="4">
    <source>
        <dbReference type="ARBA" id="ARBA00022989"/>
    </source>
</evidence>
<accession>A0A953J4U2</accession>
<comment type="caution">
    <text evidence="7">The sequence shown here is derived from an EMBL/GenBank/DDBJ whole genome shotgun (WGS) entry which is preliminary data.</text>
</comment>
<keyword evidence="5 6" id="KW-0472">Membrane</keyword>
<dbReference type="NCBIfam" id="TIGR02454">
    <property type="entry name" value="ECF_T_CbiQ"/>
    <property type="match status" value="1"/>
</dbReference>
<dbReference type="EMBL" id="JAIOIV010000039">
    <property type="protein sequence ID" value="MBZ0155618.1"/>
    <property type="molecule type" value="Genomic_DNA"/>
</dbReference>
<name>A0A953J4U2_9BACT</name>
<dbReference type="CDD" id="cd16914">
    <property type="entry name" value="EcfT"/>
    <property type="match status" value="1"/>
</dbReference>
<reference evidence="7" key="2">
    <citation type="submission" date="2021-08" db="EMBL/GenBank/DDBJ databases">
        <authorList>
            <person name="Dalcin Martins P."/>
        </authorList>
    </citation>
    <scope>NUCLEOTIDE SEQUENCE</scope>
    <source>
        <strain evidence="7">MAG_39</strain>
    </source>
</reference>
<evidence type="ECO:0000256" key="1">
    <source>
        <dbReference type="ARBA" id="ARBA00004651"/>
    </source>
</evidence>
<feature type="transmembrane region" description="Helical" evidence="6">
    <location>
        <begin position="71"/>
        <end position="87"/>
    </location>
</feature>
<dbReference type="PANTHER" id="PTHR34857">
    <property type="entry name" value="SLL0384 PROTEIN"/>
    <property type="match status" value="1"/>
</dbReference>
<feature type="transmembrane region" description="Helical" evidence="6">
    <location>
        <begin position="107"/>
        <end position="129"/>
    </location>
</feature>
<evidence type="ECO:0000313" key="8">
    <source>
        <dbReference type="Proteomes" id="UP000705867"/>
    </source>
</evidence>
<organism evidence="7 8">
    <name type="scientific">Candidatus Nitrobium versatile</name>
    <dbReference type="NCBI Taxonomy" id="2884831"/>
    <lineage>
        <taxon>Bacteria</taxon>
        <taxon>Pseudomonadati</taxon>
        <taxon>Nitrospirota</taxon>
        <taxon>Nitrospiria</taxon>
        <taxon>Nitrospirales</taxon>
        <taxon>Nitrospiraceae</taxon>
        <taxon>Candidatus Nitrobium</taxon>
    </lineage>
</organism>
<evidence type="ECO:0000256" key="3">
    <source>
        <dbReference type="ARBA" id="ARBA00022692"/>
    </source>
</evidence>
<evidence type="ECO:0000256" key="6">
    <source>
        <dbReference type="SAM" id="Phobius"/>
    </source>
</evidence>
<keyword evidence="2" id="KW-1003">Cell membrane</keyword>
<dbReference type="Proteomes" id="UP000705867">
    <property type="component" value="Unassembled WGS sequence"/>
</dbReference>
<evidence type="ECO:0000256" key="5">
    <source>
        <dbReference type="ARBA" id="ARBA00023136"/>
    </source>
</evidence>
<dbReference type="GO" id="GO:0043190">
    <property type="term" value="C:ATP-binding cassette (ABC) transporter complex"/>
    <property type="evidence" value="ECO:0007669"/>
    <property type="project" value="InterPro"/>
</dbReference>
<dbReference type="Pfam" id="PF02361">
    <property type="entry name" value="CbiQ"/>
    <property type="match status" value="1"/>
</dbReference>
<dbReference type="AlphaFoldDB" id="A0A953J4U2"/>
<dbReference type="InterPro" id="IPR003339">
    <property type="entry name" value="ABC/ECF_trnsptr_transmembrane"/>
</dbReference>
<evidence type="ECO:0000256" key="2">
    <source>
        <dbReference type="ARBA" id="ARBA00022475"/>
    </source>
</evidence>
<feature type="transmembrane region" description="Helical" evidence="6">
    <location>
        <begin position="229"/>
        <end position="248"/>
    </location>
</feature>
<keyword evidence="4 6" id="KW-1133">Transmembrane helix</keyword>
<dbReference type="PANTHER" id="PTHR34857:SF2">
    <property type="entry name" value="SLL0384 PROTEIN"/>
    <property type="match status" value="1"/>
</dbReference>
<feature type="transmembrane region" description="Helical" evidence="6">
    <location>
        <begin position="149"/>
        <end position="171"/>
    </location>
</feature>
<sequence>MEIFSEHFKKDHLFARIDARVKILVAVGLLVMVLSYKGFFFPLLMAALCLLLCIHVKIPVKVFLLRFSEPLFIVLMVTLIKFFFSGHDPLFSFDLPGFTVTGYRDGLLSGLLIGARIIGAVSIVAVLGFTTAFTDLMAGLSWFRVPKGFIEILMLAYRYIFVILEDALVIYNAQKNRLGYTTIKRGLSSFGTLTGSLILKAFESSQSTTLAMIQRGYDGTMPMLQHKPFNASEILCSVLFLLLMGVVWKM</sequence>
<dbReference type="InterPro" id="IPR012809">
    <property type="entry name" value="ECF_CbiQ"/>
</dbReference>
<dbReference type="GO" id="GO:0006824">
    <property type="term" value="P:cobalt ion transport"/>
    <property type="evidence" value="ECO:0007669"/>
    <property type="project" value="InterPro"/>
</dbReference>
<gene>
    <name evidence="7" type="primary">cbiQ</name>
    <name evidence="7" type="ORF">K8I29_05295</name>
</gene>
<comment type="subcellular location">
    <subcellularLocation>
        <location evidence="1">Cell membrane</location>
        <topology evidence="1">Multi-pass membrane protein</topology>
    </subcellularLocation>
</comment>